<evidence type="ECO:0000313" key="7">
    <source>
        <dbReference type="EMBL" id="MBJ7603360.1"/>
    </source>
</evidence>
<comment type="caution">
    <text evidence="7">The sequence shown here is derived from an EMBL/GenBank/DDBJ whole genome shotgun (WGS) entry which is preliminary data.</text>
</comment>
<evidence type="ECO:0000256" key="1">
    <source>
        <dbReference type="ARBA" id="ARBA00007401"/>
    </source>
</evidence>
<keyword evidence="3" id="KW-0326">Glycosidase</keyword>
<dbReference type="Proteomes" id="UP000620075">
    <property type="component" value="Unassembled WGS sequence"/>
</dbReference>
<dbReference type="SUPFAM" id="SSF49303">
    <property type="entry name" value="beta-Galactosidase/glucuronidase domain"/>
    <property type="match status" value="1"/>
</dbReference>
<dbReference type="InterPro" id="IPR013783">
    <property type="entry name" value="Ig-like_fold"/>
</dbReference>
<dbReference type="PANTHER" id="PTHR42732:SF3">
    <property type="entry name" value="HYDROLASE"/>
    <property type="match status" value="1"/>
</dbReference>
<sequence>MRPRPEYPRPRLRRPAWVNLNGEWEFGAGDSPRFNQRIAVPFCPESRLSGIGELSGDSVWYRRAFRAPEAECLYLHFGAVDYRATVWLNDEEVARHEGGHTPFSVDITQAARDDLNVVVVRAEDRLSDKTYPRGKQYWKANPEGIFYTPTTGIWQTVWLEPLPRRHIRGLDLQADLDAGAVDFEVAADGEVELVASLDGAVVGSWSGPAGPGRLSLDRVLPWRPEAPRLYDLQVRLFYRGQETDKVMSYFGLRSLGTANGQFLLNGEPYVQRLVLDQGYFPEGLLTAPSDTALRRDIELAKAFGFNGARKHQKIEDPRWLYWADVLGFLVWTEMPSFHEHSAAAEARLIAEWREAVVRDRSHPSIVAWVPANESFGLGEIDEAARARFLVSLYELTRTLDGSRPVVSNDGYEHALSDLCTLHDYSGPSEMARRYRRLGSTLEPSAPPHLPFLPGYRYRGEPILVTEFGGLRFEDSGGWGYLDVSDGQDFVEAYRALIRALMDPGPIQGFCYTQLADVEQECNGLVTADREHKVDPALIHAITQTLKEN</sequence>
<evidence type="ECO:0000259" key="4">
    <source>
        <dbReference type="Pfam" id="PF00703"/>
    </source>
</evidence>
<dbReference type="Pfam" id="PF00703">
    <property type="entry name" value="Glyco_hydro_2"/>
    <property type="match status" value="1"/>
</dbReference>
<evidence type="ECO:0000256" key="3">
    <source>
        <dbReference type="ARBA" id="ARBA00023295"/>
    </source>
</evidence>
<name>A0A934KJU1_9BACT</name>
<dbReference type="GO" id="GO:0004553">
    <property type="term" value="F:hydrolase activity, hydrolyzing O-glycosyl compounds"/>
    <property type="evidence" value="ECO:0007669"/>
    <property type="project" value="InterPro"/>
</dbReference>
<dbReference type="Gene3D" id="2.60.40.10">
    <property type="entry name" value="Immunoglobulins"/>
    <property type="match status" value="1"/>
</dbReference>
<dbReference type="EMBL" id="JAEKNQ010000035">
    <property type="protein sequence ID" value="MBJ7603360.1"/>
    <property type="molecule type" value="Genomic_DNA"/>
</dbReference>
<evidence type="ECO:0000313" key="8">
    <source>
        <dbReference type="Proteomes" id="UP000620075"/>
    </source>
</evidence>
<dbReference type="InterPro" id="IPR006103">
    <property type="entry name" value="Glyco_hydro_2_cat"/>
</dbReference>
<dbReference type="Gene3D" id="2.60.120.260">
    <property type="entry name" value="Galactose-binding domain-like"/>
    <property type="match status" value="1"/>
</dbReference>
<dbReference type="InterPro" id="IPR054593">
    <property type="entry name" value="Beta-mannosidase-like_N2"/>
</dbReference>
<proteinExistence type="inferred from homology"/>
<dbReference type="InterPro" id="IPR006102">
    <property type="entry name" value="Ig-like_GH2"/>
</dbReference>
<accession>A0A934KJU1</accession>
<dbReference type="Pfam" id="PF02836">
    <property type="entry name" value="Glyco_hydro_2_C"/>
    <property type="match status" value="1"/>
</dbReference>
<comment type="similarity">
    <text evidence="1">Belongs to the glycosyl hydrolase 2 family.</text>
</comment>
<evidence type="ECO:0000256" key="2">
    <source>
        <dbReference type="ARBA" id="ARBA00022801"/>
    </source>
</evidence>
<dbReference type="RefSeq" id="WP_338179244.1">
    <property type="nucleotide sequence ID" value="NZ_JAEKNQ010000035.1"/>
</dbReference>
<dbReference type="PANTHER" id="PTHR42732">
    <property type="entry name" value="BETA-GALACTOSIDASE"/>
    <property type="match status" value="1"/>
</dbReference>
<dbReference type="GO" id="GO:0005975">
    <property type="term" value="P:carbohydrate metabolic process"/>
    <property type="evidence" value="ECO:0007669"/>
    <property type="project" value="InterPro"/>
</dbReference>
<feature type="domain" description="Glycoside hydrolase family 2 catalytic" evidence="5">
    <location>
        <begin position="292"/>
        <end position="425"/>
    </location>
</feature>
<dbReference type="InterPro" id="IPR036156">
    <property type="entry name" value="Beta-gal/glucu_dom_sf"/>
</dbReference>
<feature type="domain" description="Beta-mannosidase-like galactose-binding" evidence="6">
    <location>
        <begin position="54"/>
        <end position="127"/>
    </location>
</feature>
<reference evidence="7 8" key="1">
    <citation type="submission" date="2020-10" db="EMBL/GenBank/DDBJ databases">
        <title>Ca. Dormibacterota MAGs.</title>
        <authorList>
            <person name="Montgomery K."/>
        </authorList>
    </citation>
    <scope>NUCLEOTIDE SEQUENCE [LARGE SCALE GENOMIC DNA]</scope>
    <source>
        <strain evidence="7">SC8811_S16_3</strain>
    </source>
</reference>
<gene>
    <name evidence="7" type="ORF">JF888_09270</name>
</gene>
<dbReference type="InterPro" id="IPR008979">
    <property type="entry name" value="Galactose-bd-like_sf"/>
</dbReference>
<organism evidence="7 8">
    <name type="scientific">Candidatus Dormiibacter inghamiae</name>
    <dbReference type="NCBI Taxonomy" id="3127013"/>
    <lineage>
        <taxon>Bacteria</taxon>
        <taxon>Bacillati</taxon>
        <taxon>Candidatus Dormiibacterota</taxon>
        <taxon>Candidatus Dormibacteria</taxon>
        <taxon>Candidatus Dormibacterales</taxon>
        <taxon>Candidatus Dormibacteraceae</taxon>
        <taxon>Candidatus Dormiibacter</taxon>
    </lineage>
</organism>
<dbReference type="SUPFAM" id="SSF49785">
    <property type="entry name" value="Galactose-binding domain-like"/>
    <property type="match status" value="1"/>
</dbReference>
<dbReference type="InterPro" id="IPR051913">
    <property type="entry name" value="GH2_Domain-Containing"/>
</dbReference>
<dbReference type="AlphaFoldDB" id="A0A934KJU1"/>
<dbReference type="InterPro" id="IPR017853">
    <property type="entry name" value="GH"/>
</dbReference>
<dbReference type="Gene3D" id="3.20.20.80">
    <property type="entry name" value="Glycosidases"/>
    <property type="match status" value="1"/>
</dbReference>
<evidence type="ECO:0000259" key="6">
    <source>
        <dbReference type="Pfam" id="PF22666"/>
    </source>
</evidence>
<dbReference type="Pfam" id="PF22666">
    <property type="entry name" value="Glyco_hydro_2_N2"/>
    <property type="match status" value="1"/>
</dbReference>
<protein>
    <submittedName>
        <fullName evidence="7">Glycoside hydrolase family 2</fullName>
    </submittedName>
</protein>
<evidence type="ECO:0000259" key="5">
    <source>
        <dbReference type="Pfam" id="PF02836"/>
    </source>
</evidence>
<feature type="domain" description="Glycoside hydrolase family 2 immunoglobulin-like beta-sandwich" evidence="4">
    <location>
        <begin position="203"/>
        <end position="253"/>
    </location>
</feature>
<keyword evidence="2 7" id="KW-0378">Hydrolase</keyword>
<dbReference type="SUPFAM" id="SSF51445">
    <property type="entry name" value="(Trans)glycosidases"/>
    <property type="match status" value="1"/>
</dbReference>